<dbReference type="PANTHER" id="PTHR12565">
    <property type="entry name" value="STEROL REGULATORY ELEMENT-BINDING PROTEIN"/>
    <property type="match status" value="1"/>
</dbReference>
<dbReference type="KEGG" id="pavi:110764901"/>
<dbReference type="Pfam" id="PF00010">
    <property type="entry name" value="HLH"/>
    <property type="match status" value="1"/>
</dbReference>
<name>A0A6P5T951_PRUAV</name>
<accession>A0A6P5T951</accession>
<dbReference type="GeneID" id="110764901"/>
<comment type="subcellular location">
    <subcellularLocation>
        <location evidence="1">Nucleus</location>
    </subcellularLocation>
</comment>
<protein>
    <submittedName>
        <fullName evidence="8">Transcription factor bHLH137-like</fullName>
    </submittedName>
</protein>
<evidence type="ECO:0000256" key="4">
    <source>
        <dbReference type="ARBA" id="ARBA00023242"/>
    </source>
</evidence>
<feature type="compositionally biased region" description="Basic and acidic residues" evidence="5">
    <location>
        <begin position="36"/>
        <end position="62"/>
    </location>
</feature>
<evidence type="ECO:0000256" key="1">
    <source>
        <dbReference type="ARBA" id="ARBA00004123"/>
    </source>
</evidence>
<evidence type="ECO:0000313" key="8">
    <source>
        <dbReference type="RefSeq" id="XP_021823640.1"/>
    </source>
</evidence>
<dbReference type="SUPFAM" id="SSF47459">
    <property type="entry name" value="HLH, helix-loop-helix DNA-binding domain"/>
    <property type="match status" value="1"/>
</dbReference>
<dbReference type="GO" id="GO:0003700">
    <property type="term" value="F:DNA-binding transcription factor activity"/>
    <property type="evidence" value="ECO:0007669"/>
    <property type="project" value="TreeGrafter"/>
</dbReference>
<feature type="region of interest" description="Disordered" evidence="5">
    <location>
        <begin position="187"/>
        <end position="207"/>
    </location>
</feature>
<dbReference type="Proteomes" id="UP000515124">
    <property type="component" value="Unplaced"/>
</dbReference>
<keyword evidence="3" id="KW-0804">Transcription</keyword>
<evidence type="ECO:0000259" key="6">
    <source>
        <dbReference type="PROSITE" id="PS50888"/>
    </source>
</evidence>
<dbReference type="InterPro" id="IPR024097">
    <property type="entry name" value="bHLH_ZIP_TF"/>
</dbReference>
<keyword evidence="4" id="KW-0539">Nucleus</keyword>
<dbReference type="GO" id="GO:0046983">
    <property type="term" value="F:protein dimerization activity"/>
    <property type="evidence" value="ECO:0007669"/>
    <property type="project" value="InterPro"/>
</dbReference>
<dbReference type="PROSITE" id="PS50888">
    <property type="entry name" value="BHLH"/>
    <property type="match status" value="1"/>
</dbReference>
<dbReference type="InterPro" id="IPR011598">
    <property type="entry name" value="bHLH_dom"/>
</dbReference>
<evidence type="ECO:0000256" key="5">
    <source>
        <dbReference type="SAM" id="MobiDB-lite"/>
    </source>
</evidence>
<dbReference type="RefSeq" id="XP_021823640.1">
    <property type="nucleotide sequence ID" value="XM_021967948.1"/>
</dbReference>
<organism evidence="7 8">
    <name type="scientific">Prunus avium</name>
    <name type="common">Cherry</name>
    <name type="synonym">Cerasus avium</name>
    <dbReference type="NCBI Taxonomy" id="42229"/>
    <lineage>
        <taxon>Eukaryota</taxon>
        <taxon>Viridiplantae</taxon>
        <taxon>Streptophyta</taxon>
        <taxon>Embryophyta</taxon>
        <taxon>Tracheophyta</taxon>
        <taxon>Spermatophyta</taxon>
        <taxon>Magnoliopsida</taxon>
        <taxon>eudicotyledons</taxon>
        <taxon>Gunneridae</taxon>
        <taxon>Pentapetalae</taxon>
        <taxon>rosids</taxon>
        <taxon>fabids</taxon>
        <taxon>Rosales</taxon>
        <taxon>Rosaceae</taxon>
        <taxon>Amygdaloideae</taxon>
        <taxon>Amygdaleae</taxon>
        <taxon>Prunus</taxon>
    </lineage>
</organism>
<dbReference type="Gene3D" id="4.10.280.10">
    <property type="entry name" value="Helix-loop-helix DNA-binding domain"/>
    <property type="match status" value="1"/>
</dbReference>
<reference evidence="8" key="1">
    <citation type="submission" date="2025-08" db="UniProtKB">
        <authorList>
            <consortium name="RefSeq"/>
        </authorList>
    </citation>
    <scope>IDENTIFICATION</scope>
</reference>
<gene>
    <name evidence="8" type="primary">LOC110764901</name>
</gene>
<evidence type="ECO:0000313" key="7">
    <source>
        <dbReference type="Proteomes" id="UP000515124"/>
    </source>
</evidence>
<dbReference type="InterPro" id="IPR036638">
    <property type="entry name" value="HLH_DNA-bd_sf"/>
</dbReference>
<proteinExistence type="predicted"/>
<evidence type="ECO:0000256" key="3">
    <source>
        <dbReference type="ARBA" id="ARBA00023163"/>
    </source>
</evidence>
<feature type="domain" description="BHLH" evidence="6">
    <location>
        <begin position="49"/>
        <end position="99"/>
    </location>
</feature>
<dbReference type="PANTHER" id="PTHR12565:SF354">
    <property type="entry name" value="BHLH DOMAIN-CONTAINING PROTEIN"/>
    <property type="match status" value="1"/>
</dbReference>
<dbReference type="AlphaFoldDB" id="A0A6P5T951"/>
<dbReference type="SMART" id="SM00353">
    <property type="entry name" value="HLH"/>
    <property type="match status" value="1"/>
</dbReference>
<evidence type="ECO:0000256" key="2">
    <source>
        <dbReference type="ARBA" id="ARBA00023015"/>
    </source>
</evidence>
<sequence>MLSQEEGERKGKKQRKQNGSEAKKHRKVAAASAEGVQRDGVRVKARRGEATDSHSLAERARREKISERMKLLQSLVPGCDQITGKAHVLDEIIKYVHLLQNQVECLAAKLAFVDAMLYDDCELNPSTNPCASDQRLCCLEPPLPFVLEPPPSSVQFRCLADAAPPGTLDSLLLTEDQKASLIPQAQDGGSFEEIGKQPAGLDHSCTF</sequence>
<feature type="region of interest" description="Disordered" evidence="5">
    <location>
        <begin position="1"/>
        <end position="62"/>
    </location>
</feature>
<keyword evidence="7" id="KW-1185">Reference proteome</keyword>
<keyword evidence="2" id="KW-0805">Transcription regulation</keyword>
<dbReference type="GO" id="GO:0005634">
    <property type="term" value="C:nucleus"/>
    <property type="evidence" value="ECO:0007669"/>
    <property type="project" value="UniProtKB-SubCell"/>
</dbReference>
<dbReference type="Gramene" id="Pav_sc0001107.1_g090.1.mk:mrna">
    <property type="protein sequence ID" value="Pav_sc0001107.1_g090.1.mk:mrna"/>
    <property type="gene ID" value="Pav_sc0001107.1_g090.1.mk"/>
</dbReference>